<accession>A0A251THP4</accession>
<feature type="transmembrane region" description="Helical" evidence="1">
    <location>
        <begin position="273"/>
        <end position="292"/>
    </location>
</feature>
<organism evidence="2 3">
    <name type="scientific">Helianthus annuus</name>
    <name type="common">Common sunflower</name>
    <dbReference type="NCBI Taxonomy" id="4232"/>
    <lineage>
        <taxon>Eukaryota</taxon>
        <taxon>Viridiplantae</taxon>
        <taxon>Streptophyta</taxon>
        <taxon>Embryophyta</taxon>
        <taxon>Tracheophyta</taxon>
        <taxon>Spermatophyta</taxon>
        <taxon>Magnoliopsida</taxon>
        <taxon>eudicotyledons</taxon>
        <taxon>Gunneridae</taxon>
        <taxon>Pentapetalae</taxon>
        <taxon>asterids</taxon>
        <taxon>campanulids</taxon>
        <taxon>Asterales</taxon>
        <taxon>Asteraceae</taxon>
        <taxon>Asteroideae</taxon>
        <taxon>Heliantheae alliance</taxon>
        <taxon>Heliantheae</taxon>
        <taxon>Helianthus</taxon>
    </lineage>
</organism>
<dbReference type="Proteomes" id="UP000215914">
    <property type="component" value="Chromosome 10"/>
</dbReference>
<gene>
    <name evidence="2" type="ORF">HannXRQ_Chr10g0277601</name>
</gene>
<keyword evidence="3" id="KW-1185">Reference proteome</keyword>
<sequence length="293" mass="33469">MDGLTDSCVFTHGYSKMLNDLALDSRSIFVFSMVGNKIFELSVFYHQTSTQIQNNKVELVVLDDSIYGDDGDDLVIPSEHKEKCSTAETDFQESVVVECEDDKFQLASFESVFNDIDDSKFDNFFSSLLEMEDLKKKDKSNFEMDLDKFLIPKNNSHVDPTRKTNIFISEPSLSSIVVSDTIPKYKVDVGQIVLPIKRKATQKCKAVMLVSDESLIAHRTRSKFRNKNESVVVDKFMAAETTSVSRKRSTLKRSKTISTIEFTKVAENRMVCVFILLKFIYFIQVISICFRLL</sequence>
<dbReference type="AlphaFoldDB" id="A0A251THP4"/>
<dbReference type="EMBL" id="CM007899">
    <property type="protein sequence ID" value="OTG09541.1"/>
    <property type="molecule type" value="Genomic_DNA"/>
</dbReference>
<dbReference type="InParanoid" id="A0A251THP4"/>
<reference evidence="3" key="1">
    <citation type="journal article" date="2017" name="Nature">
        <title>The sunflower genome provides insights into oil metabolism, flowering and Asterid evolution.</title>
        <authorList>
            <person name="Badouin H."/>
            <person name="Gouzy J."/>
            <person name="Grassa C.J."/>
            <person name="Murat F."/>
            <person name="Staton S.E."/>
            <person name="Cottret L."/>
            <person name="Lelandais-Briere C."/>
            <person name="Owens G.L."/>
            <person name="Carrere S."/>
            <person name="Mayjonade B."/>
            <person name="Legrand L."/>
            <person name="Gill N."/>
            <person name="Kane N.C."/>
            <person name="Bowers J.E."/>
            <person name="Hubner S."/>
            <person name="Bellec A."/>
            <person name="Berard A."/>
            <person name="Berges H."/>
            <person name="Blanchet N."/>
            <person name="Boniface M.C."/>
            <person name="Brunel D."/>
            <person name="Catrice O."/>
            <person name="Chaidir N."/>
            <person name="Claudel C."/>
            <person name="Donnadieu C."/>
            <person name="Faraut T."/>
            <person name="Fievet G."/>
            <person name="Helmstetter N."/>
            <person name="King M."/>
            <person name="Knapp S.J."/>
            <person name="Lai Z."/>
            <person name="Le Paslier M.C."/>
            <person name="Lippi Y."/>
            <person name="Lorenzon L."/>
            <person name="Mandel J.R."/>
            <person name="Marage G."/>
            <person name="Marchand G."/>
            <person name="Marquand E."/>
            <person name="Bret-Mestries E."/>
            <person name="Morien E."/>
            <person name="Nambeesan S."/>
            <person name="Nguyen T."/>
            <person name="Pegot-Espagnet P."/>
            <person name="Pouilly N."/>
            <person name="Raftis F."/>
            <person name="Sallet E."/>
            <person name="Schiex T."/>
            <person name="Thomas J."/>
            <person name="Vandecasteele C."/>
            <person name="Vares D."/>
            <person name="Vear F."/>
            <person name="Vautrin S."/>
            <person name="Crespi M."/>
            <person name="Mangin B."/>
            <person name="Burke J.M."/>
            <person name="Salse J."/>
            <person name="Munos S."/>
            <person name="Vincourt P."/>
            <person name="Rieseberg L.H."/>
            <person name="Langlade N.B."/>
        </authorList>
    </citation>
    <scope>NUCLEOTIDE SEQUENCE [LARGE SCALE GENOMIC DNA]</scope>
    <source>
        <strain evidence="3">cv. SF193</strain>
    </source>
</reference>
<proteinExistence type="predicted"/>
<protein>
    <submittedName>
        <fullName evidence="2">Uncharacterized protein</fullName>
    </submittedName>
</protein>
<keyword evidence="1" id="KW-1133">Transmembrane helix</keyword>
<evidence type="ECO:0000313" key="2">
    <source>
        <dbReference type="EMBL" id="OTG09541.1"/>
    </source>
</evidence>
<keyword evidence="1" id="KW-0812">Transmembrane</keyword>
<evidence type="ECO:0000256" key="1">
    <source>
        <dbReference type="SAM" id="Phobius"/>
    </source>
</evidence>
<name>A0A251THP4_HELAN</name>
<keyword evidence="1" id="KW-0472">Membrane</keyword>
<evidence type="ECO:0000313" key="3">
    <source>
        <dbReference type="Proteomes" id="UP000215914"/>
    </source>
</evidence>